<evidence type="ECO:0000313" key="2">
    <source>
        <dbReference type="Proteomes" id="UP000077521"/>
    </source>
</evidence>
<reference evidence="1" key="2">
    <citation type="journal article" date="2019" name="IMA Fungus">
        <title>Genome sequencing and comparison of five Tilletia species to identify candidate genes for the detection of regulated species infecting wheat.</title>
        <authorList>
            <person name="Nguyen H.D.T."/>
            <person name="Sultana T."/>
            <person name="Kesanakurti P."/>
            <person name="Hambleton S."/>
        </authorList>
    </citation>
    <scope>NUCLEOTIDE SEQUENCE</scope>
    <source>
        <strain evidence="1">DAOMC 236416</strain>
    </source>
</reference>
<sequence>MQTRGYLAALVAALVVLVLQLWTMRQAGWIIWTKESPLVLTSVQYGPMRTCSKLVVHFGTAEKTVAALPNNHQLGMAAAVSATGTQEFSSTTGLNASTYPTYTGDLLATLSDKLAHPQDKNDGWVCRPFPQTDKDCNSEGDRAFCNAFLSAGYSLQFSGVLLVASMISSLLTIFSHSAMNKVEGYRVVAGLLGGASVLAIVAFAIAHDAYKNDWPYLWGASLSLGAAFWVQLVAWLVGILSTVGLLTVGFRAERGARTGSAPVDGYTRV</sequence>
<evidence type="ECO:0000313" key="1">
    <source>
        <dbReference type="EMBL" id="KAE8253963.1"/>
    </source>
</evidence>
<dbReference type="Proteomes" id="UP000077521">
    <property type="component" value="Unassembled WGS sequence"/>
</dbReference>
<protein>
    <submittedName>
        <fullName evidence="1">Uncharacterized protein</fullName>
    </submittedName>
</protein>
<name>A0A177TCL2_9BASI</name>
<gene>
    <name evidence="1" type="ORF">A4X13_0g3598</name>
</gene>
<keyword evidence="2" id="KW-1185">Reference proteome</keyword>
<accession>A0A177TCL2</accession>
<reference evidence="1" key="1">
    <citation type="submission" date="2016-04" db="EMBL/GenBank/DDBJ databases">
        <authorList>
            <person name="Nguyen H.D."/>
            <person name="Samba Siva P."/>
            <person name="Cullis J."/>
            <person name="Levesque C.A."/>
            <person name="Hambleton S."/>
        </authorList>
    </citation>
    <scope>NUCLEOTIDE SEQUENCE</scope>
    <source>
        <strain evidence="1">DAOMC 236416</strain>
    </source>
</reference>
<organism evidence="1 2">
    <name type="scientific">Tilletia indica</name>
    <dbReference type="NCBI Taxonomy" id="43049"/>
    <lineage>
        <taxon>Eukaryota</taxon>
        <taxon>Fungi</taxon>
        <taxon>Dikarya</taxon>
        <taxon>Basidiomycota</taxon>
        <taxon>Ustilaginomycotina</taxon>
        <taxon>Exobasidiomycetes</taxon>
        <taxon>Tilletiales</taxon>
        <taxon>Tilletiaceae</taxon>
        <taxon>Tilletia</taxon>
    </lineage>
</organism>
<proteinExistence type="predicted"/>
<dbReference type="AlphaFoldDB" id="A0A177TCL2"/>
<comment type="caution">
    <text evidence="1">The sequence shown here is derived from an EMBL/GenBank/DDBJ whole genome shotgun (WGS) entry which is preliminary data.</text>
</comment>
<dbReference type="EMBL" id="LWDF02000208">
    <property type="protein sequence ID" value="KAE8253963.1"/>
    <property type="molecule type" value="Genomic_DNA"/>
</dbReference>